<name>A0A7C9ADP3_OPUST</name>
<reference evidence="2" key="1">
    <citation type="journal article" date="2013" name="J. Plant Res.">
        <title>Effect of fungi and light on seed germination of three Opuntia species from semiarid lands of central Mexico.</title>
        <authorList>
            <person name="Delgado-Sanchez P."/>
            <person name="Jimenez-Bremont J.F."/>
            <person name="Guerrero-Gonzalez Mde L."/>
            <person name="Flores J."/>
        </authorList>
    </citation>
    <scope>NUCLEOTIDE SEQUENCE</scope>
    <source>
        <tissue evidence="2">Cladode</tissue>
    </source>
</reference>
<protein>
    <submittedName>
        <fullName evidence="2">Uncharacterized protein</fullName>
    </submittedName>
</protein>
<organism evidence="2">
    <name type="scientific">Opuntia streptacantha</name>
    <name type="common">Prickly pear cactus</name>
    <name type="synonym">Opuntia cardona</name>
    <dbReference type="NCBI Taxonomy" id="393608"/>
    <lineage>
        <taxon>Eukaryota</taxon>
        <taxon>Viridiplantae</taxon>
        <taxon>Streptophyta</taxon>
        <taxon>Embryophyta</taxon>
        <taxon>Tracheophyta</taxon>
        <taxon>Spermatophyta</taxon>
        <taxon>Magnoliopsida</taxon>
        <taxon>eudicotyledons</taxon>
        <taxon>Gunneridae</taxon>
        <taxon>Pentapetalae</taxon>
        <taxon>Caryophyllales</taxon>
        <taxon>Cactineae</taxon>
        <taxon>Cactaceae</taxon>
        <taxon>Opuntioideae</taxon>
        <taxon>Opuntia</taxon>
    </lineage>
</organism>
<dbReference type="EMBL" id="GISG01227065">
    <property type="protein sequence ID" value="MBA4665354.1"/>
    <property type="molecule type" value="Transcribed_RNA"/>
</dbReference>
<sequence>MATASSGFTPLLGVLPKISWTISCTLGTRVIPPTRRTSSTSLVDIPASFRQFRQGERVLSISLSTRDSNFDLVRVMFKCFAPEASALINGRLMSVCDVDESSILAFSAASRSLCRARRSFLKSIPSVLLNSDTKNSNKVLSKSSPPKNVSPFVALTSKTPLDISRMETSKVPPPRSKTAIRPSLLVKP</sequence>
<reference evidence="2" key="2">
    <citation type="submission" date="2020-07" db="EMBL/GenBank/DDBJ databases">
        <authorList>
            <person name="Vera ALvarez R."/>
            <person name="Arias-Moreno D.M."/>
            <person name="Jimenez-Jacinto V."/>
            <person name="Jimenez-Bremont J.F."/>
            <person name="Swaminathan K."/>
            <person name="Moose S.P."/>
            <person name="Guerrero-Gonzalez M.L."/>
            <person name="Marino-Ramirez L."/>
            <person name="Landsman D."/>
            <person name="Rodriguez-Kessler M."/>
            <person name="Delgado-Sanchez P."/>
        </authorList>
    </citation>
    <scope>NUCLEOTIDE SEQUENCE</scope>
    <source>
        <tissue evidence="2">Cladode</tissue>
    </source>
</reference>
<proteinExistence type="predicted"/>
<feature type="region of interest" description="Disordered" evidence="1">
    <location>
        <begin position="163"/>
        <end position="188"/>
    </location>
</feature>
<evidence type="ECO:0000313" key="2">
    <source>
        <dbReference type="EMBL" id="MBA4665354.1"/>
    </source>
</evidence>
<evidence type="ECO:0000256" key="1">
    <source>
        <dbReference type="SAM" id="MobiDB-lite"/>
    </source>
</evidence>
<dbReference type="AlphaFoldDB" id="A0A7C9ADP3"/>
<accession>A0A7C9ADP3</accession>